<dbReference type="EMBL" id="LAZR01013260">
    <property type="protein sequence ID" value="KKM22781.1"/>
    <property type="molecule type" value="Genomic_DNA"/>
</dbReference>
<name>A0A0F9I595_9ZZZZ</name>
<reference evidence="1" key="1">
    <citation type="journal article" date="2015" name="Nature">
        <title>Complex archaea that bridge the gap between prokaryotes and eukaryotes.</title>
        <authorList>
            <person name="Spang A."/>
            <person name="Saw J.H."/>
            <person name="Jorgensen S.L."/>
            <person name="Zaremba-Niedzwiedzka K."/>
            <person name="Martijn J."/>
            <person name="Lind A.E."/>
            <person name="van Eijk R."/>
            <person name="Schleper C."/>
            <person name="Guy L."/>
            <person name="Ettema T.J."/>
        </authorList>
    </citation>
    <scope>NUCLEOTIDE SEQUENCE</scope>
</reference>
<sequence>MKIIDVANIFAEHSGGTVKVIGAFES</sequence>
<evidence type="ECO:0000313" key="1">
    <source>
        <dbReference type="EMBL" id="KKM22781.1"/>
    </source>
</evidence>
<comment type="caution">
    <text evidence="1">The sequence shown here is derived from an EMBL/GenBank/DDBJ whole genome shotgun (WGS) entry which is preliminary data.</text>
</comment>
<organism evidence="1">
    <name type="scientific">marine sediment metagenome</name>
    <dbReference type="NCBI Taxonomy" id="412755"/>
    <lineage>
        <taxon>unclassified sequences</taxon>
        <taxon>metagenomes</taxon>
        <taxon>ecological metagenomes</taxon>
    </lineage>
</organism>
<dbReference type="AlphaFoldDB" id="A0A0F9I595"/>
<protein>
    <submittedName>
        <fullName evidence="1">Uncharacterized protein</fullName>
    </submittedName>
</protein>
<feature type="non-terminal residue" evidence="1">
    <location>
        <position position="26"/>
    </location>
</feature>
<gene>
    <name evidence="1" type="ORF">LCGC14_1621720</name>
</gene>
<accession>A0A0F9I595</accession>
<proteinExistence type="predicted"/>